<feature type="compositionally biased region" description="Basic and acidic residues" evidence="1">
    <location>
        <begin position="14"/>
        <end position="24"/>
    </location>
</feature>
<feature type="region of interest" description="Disordered" evidence="1">
    <location>
        <begin position="14"/>
        <end position="44"/>
    </location>
</feature>
<dbReference type="InterPro" id="IPR045055">
    <property type="entry name" value="DNA2/NAM7-like"/>
</dbReference>
<feature type="domain" description="DNA2/NAM7 helicase helicase" evidence="2">
    <location>
        <begin position="75"/>
        <end position="160"/>
    </location>
</feature>
<evidence type="ECO:0000313" key="4">
    <source>
        <dbReference type="Proteomes" id="UP000224567"/>
    </source>
</evidence>
<accession>A0A2G2W3M3</accession>
<comment type="caution">
    <text evidence="3">The sequence shown here is derived from an EMBL/GenBank/DDBJ whole genome shotgun (WGS) entry which is preliminary data.</text>
</comment>
<dbReference type="Proteomes" id="UP000224567">
    <property type="component" value="Unassembled WGS sequence"/>
</dbReference>
<dbReference type="AlphaFoldDB" id="A0A2G2W3M3"/>
<dbReference type="PANTHER" id="PTHR10887:SF522">
    <property type="entry name" value="P-LOOP CONTAINING NUCLEOSIDE TRIPHOSPHATE HYDROLASES SUPERFAMILY PROTEIN"/>
    <property type="match status" value="1"/>
</dbReference>
<proteinExistence type="predicted"/>
<keyword evidence="4" id="KW-1185">Reference proteome</keyword>
<dbReference type="Pfam" id="PF13086">
    <property type="entry name" value="AAA_11"/>
    <property type="match status" value="1"/>
</dbReference>
<evidence type="ECO:0000256" key="1">
    <source>
        <dbReference type="SAM" id="MobiDB-lite"/>
    </source>
</evidence>
<dbReference type="Gene3D" id="3.40.50.300">
    <property type="entry name" value="P-loop containing nucleotide triphosphate hydrolases"/>
    <property type="match status" value="1"/>
</dbReference>
<name>A0A2G2W3M3_CAPBA</name>
<dbReference type="PANTHER" id="PTHR10887">
    <property type="entry name" value="DNA2/NAM7 HELICASE FAMILY"/>
    <property type="match status" value="1"/>
</dbReference>
<sequence length="323" mass="36874">MICLLEDPEEKYLKYSEKQKKDNDSDNNEDTDDEEAEGKKGNDTIKNLDNVGSLLESAMGHYSCQRLDRIERGIQDFMVQNAFYFQGLGLGRDTRSACLIFRTASSLIKLHTEGMTPLEMVVIDEATQLKECESTIPLQLLGLRHATLIGDKKQLPAMVQRKICKKAEFGRILLDRLDWIYAPSFIGIPGENNELTFLCHWKFDKYSQTGDQINVSLPCYSKTFKMKEFRVMLTYDKLESDHSSTSTSEERVLAMQHTPIIHDYQFEESVMEGFVPSYQLETAGSGAGIEEEDNGDSIFDFDDDDEDEDATLAAIEELFERSW</sequence>
<feature type="compositionally biased region" description="Acidic residues" evidence="1">
    <location>
        <begin position="25"/>
        <end position="36"/>
    </location>
</feature>
<organism evidence="3 4">
    <name type="scientific">Capsicum baccatum</name>
    <name type="common">Peruvian pepper</name>
    <dbReference type="NCBI Taxonomy" id="33114"/>
    <lineage>
        <taxon>Eukaryota</taxon>
        <taxon>Viridiplantae</taxon>
        <taxon>Streptophyta</taxon>
        <taxon>Embryophyta</taxon>
        <taxon>Tracheophyta</taxon>
        <taxon>Spermatophyta</taxon>
        <taxon>Magnoliopsida</taxon>
        <taxon>eudicotyledons</taxon>
        <taxon>Gunneridae</taxon>
        <taxon>Pentapetalae</taxon>
        <taxon>asterids</taxon>
        <taxon>lamiids</taxon>
        <taxon>Solanales</taxon>
        <taxon>Solanaceae</taxon>
        <taxon>Solanoideae</taxon>
        <taxon>Capsiceae</taxon>
        <taxon>Capsicum</taxon>
    </lineage>
</organism>
<dbReference type="OrthoDB" id="1726821at2759"/>
<reference evidence="3 4" key="1">
    <citation type="journal article" date="2017" name="Genome Biol.">
        <title>New reference genome sequences of hot pepper reveal the massive evolution of plant disease-resistance genes by retroduplication.</title>
        <authorList>
            <person name="Kim S."/>
            <person name="Park J."/>
            <person name="Yeom S.I."/>
            <person name="Kim Y.M."/>
            <person name="Seo E."/>
            <person name="Kim K.T."/>
            <person name="Kim M.S."/>
            <person name="Lee J.M."/>
            <person name="Cheong K."/>
            <person name="Shin H.S."/>
            <person name="Kim S.B."/>
            <person name="Han K."/>
            <person name="Lee J."/>
            <person name="Park M."/>
            <person name="Lee H.A."/>
            <person name="Lee H.Y."/>
            <person name="Lee Y."/>
            <person name="Oh S."/>
            <person name="Lee J.H."/>
            <person name="Choi E."/>
            <person name="Choi E."/>
            <person name="Lee S.E."/>
            <person name="Jeon J."/>
            <person name="Kim H."/>
            <person name="Choi G."/>
            <person name="Song H."/>
            <person name="Lee J."/>
            <person name="Lee S.C."/>
            <person name="Kwon J.K."/>
            <person name="Lee H.Y."/>
            <person name="Koo N."/>
            <person name="Hong Y."/>
            <person name="Kim R.W."/>
            <person name="Kang W.H."/>
            <person name="Huh J.H."/>
            <person name="Kang B.C."/>
            <person name="Yang T.J."/>
            <person name="Lee Y.H."/>
            <person name="Bennetzen J.L."/>
            <person name="Choi D."/>
        </authorList>
    </citation>
    <scope>NUCLEOTIDE SEQUENCE [LARGE SCALE GENOMIC DNA]</scope>
    <source>
        <strain evidence="4">cv. PBC81</strain>
    </source>
</reference>
<protein>
    <recommendedName>
        <fullName evidence="2">DNA2/NAM7 helicase helicase domain-containing protein</fullName>
    </recommendedName>
</protein>
<evidence type="ECO:0000259" key="2">
    <source>
        <dbReference type="Pfam" id="PF13086"/>
    </source>
</evidence>
<dbReference type="EMBL" id="MLFT02000008">
    <property type="protein sequence ID" value="PHT39826.1"/>
    <property type="molecule type" value="Genomic_DNA"/>
</dbReference>
<gene>
    <name evidence="3" type="ORF">CQW23_18680</name>
</gene>
<reference evidence="4" key="2">
    <citation type="journal article" date="2017" name="J. Anim. Genet.">
        <title>Multiple reference genome sequences of hot pepper reveal the massive evolution of plant disease resistance genes by retroduplication.</title>
        <authorList>
            <person name="Kim S."/>
            <person name="Park J."/>
            <person name="Yeom S.-I."/>
            <person name="Kim Y.-M."/>
            <person name="Seo E."/>
            <person name="Kim K.-T."/>
            <person name="Kim M.-S."/>
            <person name="Lee J.M."/>
            <person name="Cheong K."/>
            <person name="Shin H.-S."/>
            <person name="Kim S.-B."/>
            <person name="Han K."/>
            <person name="Lee J."/>
            <person name="Park M."/>
            <person name="Lee H.-A."/>
            <person name="Lee H.-Y."/>
            <person name="Lee Y."/>
            <person name="Oh S."/>
            <person name="Lee J.H."/>
            <person name="Choi E."/>
            <person name="Choi E."/>
            <person name="Lee S.E."/>
            <person name="Jeon J."/>
            <person name="Kim H."/>
            <person name="Choi G."/>
            <person name="Song H."/>
            <person name="Lee J."/>
            <person name="Lee S.-C."/>
            <person name="Kwon J.-K."/>
            <person name="Lee H.-Y."/>
            <person name="Koo N."/>
            <person name="Hong Y."/>
            <person name="Kim R.W."/>
            <person name="Kang W.-H."/>
            <person name="Huh J.H."/>
            <person name="Kang B.-C."/>
            <person name="Yang T.-J."/>
            <person name="Lee Y.-H."/>
            <person name="Bennetzen J.L."/>
            <person name="Choi D."/>
        </authorList>
    </citation>
    <scope>NUCLEOTIDE SEQUENCE [LARGE SCALE GENOMIC DNA]</scope>
    <source>
        <strain evidence="4">cv. PBC81</strain>
    </source>
</reference>
<dbReference type="InterPro" id="IPR041677">
    <property type="entry name" value="DNA2/NAM7_AAA_11"/>
</dbReference>
<dbReference type="GO" id="GO:0004386">
    <property type="term" value="F:helicase activity"/>
    <property type="evidence" value="ECO:0007669"/>
    <property type="project" value="InterPro"/>
</dbReference>
<dbReference type="InterPro" id="IPR027417">
    <property type="entry name" value="P-loop_NTPase"/>
</dbReference>
<evidence type="ECO:0000313" key="3">
    <source>
        <dbReference type="EMBL" id="PHT39826.1"/>
    </source>
</evidence>